<dbReference type="AlphaFoldDB" id="A0A812IGL5"/>
<accession>A0A812IGL5</accession>
<feature type="compositionally biased region" description="Pro residues" evidence="1">
    <location>
        <begin position="30"/>
        <end position="39"/>
    </location>
</feature>
<evidence type="ECO:0000313" key="2">
    <source>
        <dbReference type="EMBL" id="CAE7037962.1"/>
    </source>
</evidence>
<evidence type="ECO:0000256" key="1">
    <source>
        <dbReference type="SAM" id="MobiDB-lite"/>
    </source>
</evidence>
<dbReference type="Proteomes" id="UP000604046">
    <property type="component" value="Unassembled WGS sequence"/>
</dbReference>
<organism evidence="2 3">
    <name type="scientific">Symbiodinium natans</name>
    <dbReference type="NCBI Taxonomy" id="878477"/>
    <lineage>
        <taxon>Eukaryota</taxon>
        <taxon>Sar</taxon>
        <taxon>Alveolata</taxon>
        <taxon>Dinophyceae</taxon>
        <taxon>Suessiales</taxon>
        <taxon>Symbiodiniaceae</taxon>
        <taxon>Symbiodinium</taxon>
    </lineage>
</organism>
<reference evidence="2" key="1">
    <citation type="submission" date="2021-02" db="EMBL/GenBank/DDBJ databases">
        <authorList>
            <person name="Dougan E. K."/>
            <person name="Rhodes N."/>
            <person name="Thang M."/>
            <person name="Chan C."/>
        </authorList>
    </citation>
    <scope>NUCLEOTIDE SEQUENCE</scope>
</reference>
<comment type="caution">
    <text evidence="2">The sequence shown here is derived from an EMBL/GenBank/DDBJ whole genome shotgun (WGS) entry which is preliminary data.</text>
</comment>
<feature type="region of interest" description="Disordered" evidence="1">
    <location>
        <begin position="26"/>
        <end position="103"/>
    </location>
</feature>
<sequence>MELPSAPPQRMETEPVRVRMENEPVFAPHEVPPPMPSLPTMPTASNMELNRCNRGDIETGNAESVGSMFGVVPTGQRETSPGTVVEGGGGGGGYEMPAGDLSPRSSILLPVRRCSSMDQMRAASDAMQVRDGTGCMC</sequence>
<gene>
    <name evidence="2" type="ORF">SNAT2548_LOCUS4556</name>
</gene>
<protein>
    <submittedName>
        <fullName evidence="2">Uncharacterized protein</fullName>
    </submittedName>
</protein>
<keyword evidence="3" id="KW-1185">Reference proteome</keyword>
<evidence type="ECO:0000313" key="3">
    <source>
        <dbReference type="Proteomes" id="UP000604046"/>
    </source>
</evidence>
<name>A0A812IGL5_9DINO</name>
<proteinExistence type="predicted"/>
<feature type="compositionally biased region" description="Gly residues" evidence="1">
    <location>
        <begin position="85"/>
        <end position="94"/>
    </location>
</feature>
<dbReference type="EMBL" id="CAJNDS010000280">
    <property type="protein sequence ID" value="CAE7037962.1"/>
    <property type="molecule type" value="Genomic_DNA"/>
</dbReference>